<dbReference type="Pfam" id="PF00176">
    <property type="entry name" value="SNF2-rel_dom"/>
    <property type="match status" value="1"/>
</dbReference>
<sequence>MSSSSVGSDSEFSAESSGSQNISDHQGTVAADLAVRQESSRKDEINIAEKDFNEGNDGEMSSIGSSKSDSDTKDGESDASGSKNSENDDCNVNERKSDSVFSAESGDGEIAKIKKKRGVKITDETRKLLEDENILRRSSRQRKETIGSNTEKRTEKVLKKPGKRELPQFEEDETSDGDSSSEITSSQKMRQKPKKSQARKQCRKRGISSDDDSGGIRPARRSKFGGEKNRINYRDISSDEEINSDDVLEWDEGDKIKDGGSADHNTSSSETIEKVLRHRAGHPGATGASTTCYNVEDKGDPNVKLAENGGEIELERQYLIKWLGWSHLHNTWESENSLKLCNAKGLKKIDNYMKRLRDIEEWKLTADKEYIEFFDCEQQMNDELNEQYKVIERVIAHQISRSQGENEGTEYFVKWCGLPYSECTWEEEHLIARQFQDKIDAYYDRRDNGKIPNKHCPVCFQKYFASKALRKRPKFEKLNNIPNFLQRKDDPEHELRDYQLEGVNWILHAWTKENSCILADEMGLGKTIQSISFLSVLYHKYQLYGTFLVVVPLSTMASWQREFETWAPDLNVVTYVGDVTSRDLIRQFEIYVQSTKRLKVNVVLTTYEILLKDKASFASLIIAGNSFLGSFDWAVLTVDEAHRLKNDESLLYRSLFEFTTNHRLLVTGTPLQNSLKELWALLHFIMPEKFDSWPEFETEHHDSDHKTIASLHRKLQPFLLRRVKKDVEKSLPAKVEKILRVDMTAQQKQYYKWILTKNYKELSKGIKGSINGFVNLVMELKKCCNHASLVRSYDHSEEGADARLQQLLKSSGKLILLDKLLCRLQETGHRVLIFSQMVMMLDIMQEYLQLRRFPSQRLDGSMRSDLRKAALDHFNAPNSPDFCFLLSTRAGGLGINLATADTVIIFDSDWNPQNDLQAMSRAHRIGQKKQVNIYRLVTKASVEEEIVERAKRKLVLDHLIIQRMDTTGRTVLSKTTVTNGTIPFDKQDLAMILKFGAEELFKEKEGEEQEPEVDIDNILQGAETRECDQQNSGSELLNAFRYADFSFDENKDVPTLNAVTVQMEINQKDLVGSKSWDEIIPEVDREKFAEEERERAEKELFLGPRQRTKIPDVAAEAGDSDEDEKKKKKRKRSRDSPLSEEEGSDEDKPKRARKKLLLNFTESEVRKFIRSFRKFAEPLTRLEAIAQDAALEEFSKSELEQLGNELLTGCQKAQTEYEEKIKEVMKKPMEDGKRKQDRGAIFKFGNIDVYVRPLLKMQSDLLPLHNLVKSAGDIRLLQIPGYPKEQKGWDVEWDIADDLALLKGIYQYGLGSWEEIKMDPGYGLAEKIWLKDKSKKPQSKHLQARAEYLLKYLARNTKATGNTSTRVKLLKKNYSLAPSSLGILDKLKERKTSKEDKKEKKCKGEHGEEKDDAEKKETKLKKERIGINLDHLTINKSKYKKDVENKKSSQFAECVKIMRPAQKYMRKLVQCDDLSSTDSLRNLLKIGDHINEHLGKISLTKSQLVENWHSYLWIFLSCFTRQEPSDLLQRYRIAAKDRANNNETETHRKHHHRRHHHHHHYHDTRKNQRDDKATTATGEVMDVNTAVKRKGDSVTTAIGSDRKIDKNSKYIRLSSDGCPVIGQHSNKPEVQKHQHSMKHGNSGKDENLKSVVINDNFDTYKPTVLQLQQSSLLYSNQNENDGYKDSSYRYRGDYGSSNSSNLHRTHSHASYRDRARSGRYEHYTYKEHRREHTYYRDKGDRTSYWERNYTDAYRDHGDRDYRQEFRHVSGPSSSTANASSSQRSGASAGFSSHCAPPLLNGPAPSFTSLCPPSRLLEIKPLSAIVSESCASHISFIRPPPIPPHIDHLGISDSTGSKTDSTKDPRSVTATLNVITMVVIGLCSVSEVVVKFGPIMTDSDSDEEVQNKISLKVKTTTEGYDITVPEKATVLKVKAVLSEKINQPPEKLCLIFSGKILKDHETLTKLSIKDGMAIHLVIRNSQRPAAADTPSGIGTTPNPAMGGNPMSGALGMAQHMMQNPEAIREMTNSPIVQSLLNNPDIIRSLIADNPQIQQVIESNPELGHLLNDPEVIRQTIEMVRNPSMFQELMRSRDQAIRNLQGIPGGQAALQRLYQDVQEPLLNSATSTFANNPFATLVDNSTNMASRSQRAGVENAEALPNPWDNSTNTSGSAPTATGAGGGTSSQPSMNLLAELANTLGLLESPPMLSDPNAYARLLNSETFTNAMNMIRQNPTLLSEMLSSGPAMSSTMEQYIRNAMPHFRNTMQNPEMLRAISNPRVLEAFHQIHTGMDTLRREAPQLLPPGIFPTAPIATTTTPSTTTSNSTTTGTTPGTGTTTTTTSSAPTTEQAMMMLNLIRQMTGATLGGSTQPPEERYRSQLEQLTSMGFSNQEANIQALLATFGDVNAAIDRLLSGAGQQ</sequence>
<dbReference type="Gene3D" id="3.40.50.300">
    <property type="entry name" value="P-loop containing nucleotide triphosphate hydrolases"/>
    <property type="match status" value="1"/>
</dbReference>
<evidence type="ECO:0000259" key="16">
    <source>
        <dbReference type="PROSITE" id="PS50013"/>
    </source>
</evidence>
<keyword evidence="22" id="KW-1185">Reference proteome</keyword>
<feature type="region of interest" description="Disordered" evidence="15">
    <location>
        <begin position="1984"/>
        <end position="2007"/>
    </location>
</feature>
<dbReference type="Pfam" id="PF23195">
    <property type="entry name" value="UBQLN1"/>
    <property type="match status" value="1"/>
</dbReference>
<dbReference type="InterPro" id="IPR000953">
    <property type="entry name" value="Chromo/chromo_shadow_dom"/>
</dbReference>
<dbReference type="GO" id="GO:0003682">
    <property type="term" value="F:chromatin binding"/>
    <property type="evidence" value="ECO:0007669"/>
    <property type="project" value="TreeGrafter"/>
</dbReference>
<dbReference type="InterPro" id="IPR038718">
    <property type="entry name" value="SNF2-like_sf"/>
</dbReference>
<keyword evidence="4" id="KW-0547">Nucleotide-binding</keyword>
<dbReference type="GO" id="GO:0005524">
    <property type="term" value="F:ATP binding"/>
    <property type="evidence" value="ECO:0007669"/>
    <property type="project" value="UniProtKB-KW"/>
</dbReference>
<dbReference type="InterPro" id="IPR006636">
    <property type="entry name" value="STI1_HS-bd"/>
</dbReference>
<dbReference type="InterPro" id="IPR056302">
    <property type="entry name" value="CHD1-2/Hrp3_HTH"/>
</dbReference>
<keyword evidence="8" id="KW-0238">DNA-binding</keyword>
<dbReference type="InterPro" id="IPR016197">
    <property type="entry name" value="Chromo-like_dom_sf"/>
</dbReference>
<dbReference type="InterPro" id="IPR023780">
    <property type="entry name" value="Chromo_domain"/>
</dbReference>
<protein>
    <recommendedName>
        <fullName evidence="13">Chromodomain-helicase-DNA-binding protein 1</fullName>
    </recommendedName>
    <alternativeName>
        <fullName evidence="14">ATP-dependent helicase CHD1</fullName>
    </alternativeName>
    <alternativeName>
        <fullName evidence="12">Ubiquilin</fullName>
    </alternativeName>
</protein>
<feature type="compositionally biased region" description="Low complexity" evidence="15">
    <location>
        <begin position="58"/>
        <end position="67"/>
    </location>
</feature>
<dbReference type="PROSITE" id="PS50013">
    <property type="entry name" value="CHROMO_2"/>
    <property type="match status" value="2"/>
</dbReference>
<evidence type="ECO:0000256" key="6">
    <source>
        <dbReference type="ARBA" id="ARBA00022840"/>
    </source>
</evidence>
<dbReference type="SMART" id="SM00298">
    <property type="entry name" value="CHROMO"/>
    <property type="match status" value="2"/>
</dbReference>
<comment type="subcellular location">
    <subcellularLocation>
        <location evidence="1">Nucleus</location>
    </subcellularLocation>
</comment>
<dbReference type="InterPro" id="IPR009060">
    <property type="entry name" value="UBA-like_sf"/>
</dbReference>
<dbReference type="Gene3D" id="6.10.140.1440">
    <property type="match status" value="1"/>
</dbReference>
<dbReference type="FunFam" id="3.40.50.300:FF:000130">
    <property type="entry name" value="Chromodomain-helicase-DNA-binding protein 2 isoform 1"/>
    <property type="match status" value="1"/>
</dbReference>
<feature type="region of interest" description="Disordered" evidence="15">
    <location>
        <begin position="1392"/>
        <end position="1417"/>
    </location>
</feature>
<evidence type="ECO:0000256" key="8">
    <source>
        <dbReference type="ARBA" id="ARBA00023125"/>
    </source>
</evidence>
<dbReference type="InterPro" id="IPR001650">
    <property type="entry name" value="Helicase_C-like"/>
</dbReference>
<dbReference type="GO" id="GO:0140658">
    <property type="term" value="F:ATP-dependent chromatin remodeler activity"/>
    <property type="evidence" value="ECO:0007669"/>
    <property type="project" value="TreeGrafter"/>
</dbReference>
<dbReference type="Gene3D" id="1.10.260.100">
    <property type="match status" value="1"/>
</dbReference>
<dbReference type="Pfam" id="PF00385">
    <property type="entry name" value="Chromo"/>
    <property type="match status" value="2"/>
</dbReference>
<dbReference type="InterPro" id="IPR049730">
    <property type="entry name" value="SNF2/RAD54-like_C"/>
</dbReference>
<feature type="domain" description="Helicase C-terminal" evidence="20">
    <location>
        <begin position="816"/>
        <end position="967"/>
    </location>
</feature>
<dbReference type="GO" id="GO:0034728">
    <property type="term" value="P:nucleosome organization"/>
    <property type="evidence" value="ECO:0007669"/>
    <property type="project" value="TreeGrafter"/>
</dbReference>
<dbReference type="Gene3D" id="2.40.50.40">
    <property type="match status" value="2"/>
</dbReference>
<dbReference type="FunFam" id="1.10.260.100:FF:000001">
    <property type="entry name" value="Ubiquilin 1"/>
    <property type="match status" value="1"/>
</dbReference>
<evidence type="ECO:0000256" key="10">
    <source>
        <dbReference type="ARBA" id="ARBA00023242"/>
    </source>
</evidence>
<evidence type="ECO:0000256" key="3">
    <source>
        <dbReference type="ARBA" id="ARBA00022737"/>
    </source>
</evidence>
<dbReference type="InterPro" id="IPR023779">
    <property type="entry name" value="Chromodomain_CS"/>
</dbReference>
<dbReference type="SMART" id="SM00487">
    <property type="entry name" value="DEXDc"/>
    <property type="match status" value="1"/>
</dbReference>
<evidence type="ECO:0000313" key="21">
    <source>
        <dbReference type="EMBL" id="VBB26279.1"/>
    </source>
</evidence>
<feature type="domain" description="Chromo" evidence="16">
    <location>
        <begin position="270"/>
        <end position="364"/>
    </location>
</feature>
<keyword evidence="3" id="KW-0677">Repeat</keyword>
<dbReference type="InterPro" id="IPR025260">
    <property type="entry name" value="CHD1-like_C"/>
</dbReference>
<proteinExistence type="inferred from homology"/>
<evidence type="ECO:0000256" key="14">
    <source>
        <dbReference type="ARBA" id="ARBA00076717"/>
    </source>
</evidence>
<dbReference type="PROSITE" id="PS51192">
    <property type="entry name" value="HELICASE_ATP_BIND_1"/>
    <property type="match status" value="1"/>
</dbReference>
<dbReference type="Pfam" id="PF23588">
    <property type="entry name" value="HTH_CHD1_Hrp3"/>
    <property type="match status" value="1"/>
</dbReference>
<evidence type="ECO:0000256" key="15">
    <source>
        <dbReference type="SAM" id="MobiDB-lite"/>
    </source>
</evidence>
<dbReference type="Pfam" id="PF00271">
    <property type="entry name" value="Helicase_C"/>
    <property type="match status" value="1"/>
</dbReference>
<feature type="compositionally biased region" description="Low complexity" evidence="15">
    <location>
        <begin position="1"/>
        <end position="19"/>
    </location>
</feature>
<dbReference type="Pfam" id="PF00240">
    <property type="entry name" value="ubiquitin"/>
    <property type="match status" value="1"/>
</dbReference>
<dbReference type="Gene3D" id="1.10.8.10">
    <property type="entry name" value="DNA helicase RuvA subunit, C-terminal domain"/>
    <property type="match status" value="1"/>
</dbReference>
<feature type="region of interest" description="Disordered" evidence="15">
    <location>
        <begin position="1538"/>
        <end position="1579"/>
    </location>
</feature>
<dbReference type="SUPFAM" id="SSF52540">
    <property type="entry name" value="P-loop containing nucleoside triphosphate hydrolases"/>
    <property type="match status" value="2"/>
</dbReference>
<feature type="domain" description="Chromo" evidence="16">
    <location>
        <begin position="389"/>
        <end position="454"/>
    </location>
</feature>
<dbReference type="InterPro" id="IPR029071">
    <property type="entry name" value="Ubiquitin-like_domsf"/>
</dbReference>
<dbReference type="InterPro" id="IPR015940">
    <property type="entry name" value="UBA"/>
</dbReference>
<dbReference type="SMART" id="SM00490">
    <property type="entry name" value="HELICc"/>
    <property type="match status" value="1"/>
</dbReference>
<dbReference type="SMART" id="SM00727">
    <property type="entry name" value="STI1"/>
    <property type="match status" value="4"/>
</dbReference>
<evidence type="ECO:0000259" key="19">
    <source>
        <dbReference type="PROSITE" id="PS51192"/>
    </source>
</evidence>
<evidence type="ECO:0000259" key="18">
    <source>
        <dbReference type="PROSITE" id="PS50053"/>
    </source>
</evidence>
<feature type="compositionally biased region" description="Basic and acidic residues" evidence="15">
    <location>
        <begin position="38"/>
        <end position="53"/>
    </location>
</feature>
<dbReference type="PROSITE" id="PS50053">
    <property type="entry name" value="UBIQUITIN_2"/>
    <property type="match status" value="1"/>
</dbReference>
<accession>A0A498S4D9</accession>
<feature type="compositionally biased region" description="Low complexity" evidence="15">
    <location>
        <begin position="177"/>
        <end position="186"/>
    </location>
</feature>
<feature type="compositionally biased region" description="Basic residues" evidence="15">
    <location>
        <begin position="1547"/>
        <end position="1563"/>
    </location>
</feature>
<feature type="region of interest" description="Disordered" evidence="15">
    <location>
        <begin position="1"/>
        <end position="226"/>
    </location>
</feature>
<evidence type="ECO:0000256" key="13">
    <source>
        <dbReference type="ARBA" id="ARBA00074667"/>
    </source>
</evidence>
<feature type="region of interest" description="Disordered" evidence="15">
    <location>
        <begin position="1094"/>
        <end position="1150"/>
    </location>
</feature>
<evidence type="ECO:0000259" key="20">
    <source>
        <dbReference type="PROSITE" id="PS51194"/>
    </source>
</evidence>
<dbReference type="Pfam" id="PF18375">
    <property type="entry name" value="CDH1_2_SANT_HL1"/>
    <property type="match status" value="1"/>
</dbReference>
<dbReference type="Pfam" id="PF13907">
    <property type="entry name" value="CHD1-like_C"/>
    <property type="match status" value="1"/>
</dbReference>
<feature type="compositionally biased region" description="Basic and acidic residues" evidence="15">
    <location>
        <begin position="120"/>
        <end position="167"/>
    </location>
</feature>
<feature type="compositionally biased region" description="Low complexity" evidence="15">
    <location>
        <begin position="1769"/>
        <end position="1791"/>
    </location>
</feature>
<dbReference type="SUPFAM" id="SSF46934">
    <property type="entry name" value="UBA-like"/>
    <property type="match status" value="1"/>
</dbReference>
<dbReference type="GO" id="GO:0000785">
    <property type="term" value="C:chromatin"/>
    <property type="evidence" value="ECO:0007669"/>
    <property type="project" value="TreeGrafter"/>
</dbReference>
<feature type="region of interest" description="Disordered" evidence="15">
    <location>
        <begin position="244"/>
        <end position="270"/>
    </location>
</feature>
<comment type="similarity">
    <text evidence="2">Belongs to the SNF2/RAD54 helicase family.</text>
</comment>
<dbReference type="CDD" id="cd18666">
    <property type="entry name" value="CD1_tandem_CHD1-2_like"/>
    <property type="match status" value="1"/>
</dbReference>
<feature type="region of interest" description="Disordered" evidence="15">
    <location>
        <begin position="2307"/>
        <end position="2343"/>
    </location>
</feature>
<dbReference type="FunFam" id="2.40.50.40:FF:000014">
    <property type="entry name" value="Chromodomain-helicase-DNA-binding protein 2 isoform 1"/>
    <property type="match status" value="1"/>
</dbReference>
<feature type="domain" description="Ubiquitin-like" evidence="18">
    <location>
        <begin position="1908"/>
        <end position="1978"/>
    </location>
</feature>
<feature type="region of interest" description="Disordered" evidence="15">
    <location>
        <begin position="1617"/>
        <end position="1647"/>
    </location>
</feature>
<name>A0A498S4D9_ACAVI</name>
<feature type="compositionally biased region" description="Low complexity" evidence="15">
    <location>
        <begin position="2164"/>
        <end position="2175"/>
    </location>
</feature>
<organism evidence="21 22">
    <name type="scientific">Acanthocheilonema viteae</name>
    <name type="common">Filarial nematode worm</name>
    <name type="synonym">Dipetalonema viteae</name>
    <dbReference type="NCBI Taxonomy" id="6277"/>
    <lineage>
        <taxon>Eukaryota</taxon>
        <taxon>Metazoa</taxon>
        <taxon>Ecdysozoa</taxon>
        <taxon>Nematoda</taxon>
        <taxon>Chromadorea</taxon>
        <taxon>Rhabditida</taxon>
        <taxon>Spirurina</taxon>
        <taxon>Spiruromorpha</taxon>
        <taxon>Filarioidea</taxon>
        <taxon>Onchocercidae</taxon>
        <taxon>Acanthocheilonema</taxon>
    </lineage>
</organism>
<dbReference type="PANTHER" id="PTHR45623:SF14">
    <property type="entry name" value="CHROMODOMAIN-HELICASE-DNA-BINDING PROTEIN 1"/>
    <property type="match status" value="1"/>
</dbReference>
<dbReference type="CDD" id="cd18793">
    <property type="entry name" value="SF2_C_SNF"/>
    <property type="match status" value="1"/>
</dbReference>
<feature type="compositionally biased region" description="Basic and acidic residues" evidence="15">
    <location>
        <begin position="1681"/>
        <end position="1692"/>
    </location>
</feature>
<gene>
    <name evidence="21" type="ORF">NAV_LOCUS1109</name>
</gene>
<evidence type="ECO:0000259" key="17">
    <source>
        <dbReference type="PROSITE" id="PS50030"/>
    </source>
</evidence>
<dbReference type="SMART" id="SM00213">
    <property type="entry name" value="UBQ"/>
    <property type="match status" value="1"/>
</dbReference>
<feature type="domain" description="UBA" evidence="17">
    <location>
        <begin position="2369"/>
        <end position="2413"/>
    </location>
</feature>
<evidence type="ECO:0000313" key="22">
    <source>
        <dbReference type="Proteomes" id="UP000276991"/>
    </source>
</evidence>
<dbReference type="PROSITE" id="PS50030">
    <property type="entry name" value="UBA"/>
    <property type="match status" value="1"/>
</dbReference>
<dbReference type="Gene3D" id="3.10.20.90">
    <property type="entry name" value="Phosphatidylinositol 3-kinase Catalytic Subunit, Chain A, domain 1"/>
    <property type="match status" value="1"/>
</dbReference>
<dbReference type="Gene3D" id="1.10.10.60">
    <property type="entry name" value="Homeodomain-like"/>
    <property type="match status" value="1"/>
</dbReference>
<feature type="region of interest" description="Disordered" evidence="15">
    <location>
        <begin position="1676"/>
        <end position="1715"/>
    </location>
</feature>
<dbReference type="SMART" id="SM00165">
    <property type="entry name" value="UBA"/>
    <property type="match status" value="1"/>
</dbReference>
<dbReference type="InterPro" id="IPR027417">
    <property type="entry name" value="P-loop_NTPase"/>
</dbReference>
<dbReference type="InterPro" id="IPR040793">
    <property type="entry name" value="CDH1_2_SANT_HL1"/>
</dbReference>
<keyword evidence="5" id="KW-0378">Hydrolase</keyword>
<evidence type="ECO:0000256" key="7">
    <source>
        <dbReference type="ARBA" id="ARBA00023015"/>
    </source>
</evidence>
<evidence type="ECO:0000256" key="1">
    <source>
        <dbReference type="ARBA" id="ARBA00004123"/>
    </source>
</evidence>
<feature type="compositionally biased region" description="Basic and acidic residues" evidence="15">
    <location>
        <begin position="1564"/>
        <end position="1573"/>
    </location>
</feature>
<dbReference type="SUPFAM" id="SSF54236">
    <property type="entry name" value="Ubiquitin-like"/>
    <property type="match status" value="1"/>
</dbReference>
<dbReference type="Gene3D" id="3.40.50.10810">
    <property type="entry name" value="Tandem AAA-ATPase domain"/>
    <property type="match status" value="1"/>
</dbReference>
<dbReference type="STRING" id="6277.A0A498S4D9"/>
<evidence type="ECO:0000256" key="5">
    <source>
        <dbReference type="ARBA" id="ARBA00022801"/>
    </source>
</evidence>
<dbReference type="Proteomes" id="UP000276991">
    <property type="component" value="Unassembled WGS sequence"/>
</dbReference>
<dbReference type="PANTHER" id="PTHR45623">
    <property type="entry name" value="CHROMODOMAIN-HELICASE-DNA-BINDING PROTEIN 3-RELATED-RELATED"/>
    <property type="match status" value="1"/>
</dbReference>
<dbReference type="PROSITE" id="PS51194">
    <property type="entry name" value="HELICASE_CTER"/>
    <property type="match status" value="1"/>
</dbReference>
<dbReference type="GO" id="GO:0016887">
    <property type="term" value="F:ATP hydrolysis activity"/>
    <property type="evidence" value="ECO:0007669"/>
    <property type="project" value="TreeGrafter"/>
</dbReference>
<dbReference type="InterPro" id="IPR000330">
    <property type="entry name" value="SNF2_N"/>
</dbReference>
<keyword evidence="7" id="KW-0805">Transcription regulation</keyword>
<feature type="domain" description="Helicase ATP-binding" evidence="19">
    <location>
        <begin position="507"/>
        <end position="688"/>
    </location>
</feature>
<dbReference type="FunFam" id="3.40.50.10810:FF:000007">
    <property type="entry name" value="Chromodomain-helicase-DNA-binding protein 2 isoform 1"/>
    <property type="match status" value="1"/>
</dbReference>
<dbReference type="InterPro" id="IPR014001">
    <property type="entry name" value="Helicase_ATP-bd"/>
</dbReference>
<dbReference type="CDD" id="cd18659">
    <property type="entry name" value="CD2_tandem"/>
    <property type="match status" value="1"/>
</dbReference>
<feature type="compositionally biased region" description="Basic residues" evidence="15">
    <location>
        <begin position="189"/>
        <end position="206"/>
    </location>
</feature>
<dbReference type="GO" id="GO:0042393">
    <property type="term" value="F:histone binding"/>
    <property type="evidence" value="ECO:0007669"/>
    <property type="project" value="TreeGrafter"/>
</dbReference>
<dbReference type="PROSITE" id="PS00598">
    <property type="entry name" value="CHROMO_1"/>
    <property type="match status" value="2"/>
</dbReference>
<evidence type="ECO:0000256" key="9">
    <source>
        <dbReference type="ARBA" id="ARBA00023163"/>
    </source>
</evidence>
<dbReference type="Pfam" id="PF00627">
    <property type="entry name" value="UBA"/>
    <property type="match status" value="1"/>
</dbReference>
<dbReference type="GO" id="GO:0003677">
    <property type="term" value="F:DNA binding"/>
    <property type="evidence" value="ECO:0007669"/>
    <property type="project" value="UniProtKB-KW"/>
</dbReference>
<dbReference type="GO" id="GO:0005634">
    <property type="term" value="C:nucleus"/>
    <property type="evidence" value="ECO:0007669"/>
    <property type="project" value="UniProtKB-SubCell"/>
</dbReference>
<feature type="region of interest" description="Disordered" evidence="15">
    <location>
        <begin position="1766"/>
        <end position="1791"/>
    </location>
</feature>
<evidence type="ECO:0000256" key="11">
    <source>
        <dbReference type="ARBA" id="ARBA00049360"/>
    </source>
</evidence>
<dbReference type="InterPro" id="IPR000626">
    <property type="entry name" value="Ubiquitin-like_dom"/>
</dbReference>
<keyword evidence="6" id="KW-0067">ATP-binding</keyword>
<dbReference type="FunFam" id="1.10.8.10:FF:000079">
    <property type="entry name" value="Ubiquitin family protein"/>
    <property type="match status" value="1"/>
</dbReference>
<reference evidence="21 22" key="1">
    <citation type="submission" date="2018-08" db="EMBL/GenBank/DDBJ databases">
        <authorList>
            <person name="Laetsch R D."/>
            <person name="Stevens L."/>
            <person name="Kumar S."/>
            <person name="Blaxter L. M."/>
        </authorList>
    </citation>
    <scope>NUCLEOTIDE SEQUENCE [LARGE SCALE GENOMIC DNA]</scope>
</reference>
<comment type="catalytic activity">
    <reaction evidence="11">
        <text>ATP + H2O = ADP + phosphate + H(+)</text>
        <dbReference type="Rhea" id="RHEA:13065"/>
        <dbReference type="ChEBI" id="CHEBI:15377"/>
        <dbReference type="ChEBI" id="CHEBI:15378"/>
        <dbReference type="ChEBI" id="CHEBI:30616"/>
        <dbReference type="ChEBI" id="CHEBI:43474"/>
        <dbReference type="ChEBI" id="CHEBI:456216"/>
    </reaction>
</comment>
<dbReference type="SUPFAM" id="SSF54160">
    <property type="entry name" value="Chromo domain-like"/>
    <property type="match status" value="2"/>
</dbReference>
<evidence type="ECO:0000256" key="4">
    <source>
        <dbReference type="ARBA" id="ARBA00022741"/>
    </source>
</evidence>
<dbReference type="SMART" id="SM01176">
    <property type="entry name" value="DUF4208"/>
    <property type="match status" value="1"/>
</dbReference>
<dbReference type="CDD" id="cd14399">
    <property type="entry name" value="UBA_PLICs"/>
    <property type="match status" value="1"/>
</dbReference>
<keyword evidence="10" id="KW-0539">Nucleus</keyword>
<keyword evidence="9" id="KW-0804">Transcription</keyword>
<feature type="region of interest" description="Disordered" evidence="15">
    <location>
        <begin position="2156"/>
        <end position="2186"/>
    </location>
</feature>
<dbReference type="EMBL" id="UPTC01000086">
    <property type="protein sequence ID" value="VBB26279.1"/>
    <property type="molecule type" value="Genomic_DNA"/>
</dbReference>
<evidence type="ECO:0000256" key="2">
    <source>
        <dbReference type="ARBA" id="ARBA00007025"/>
    </source>
</evidence>
<evidence type="ECO:0000256" key="12">
    <source>
        <dbReference type="ARBA" id="ARBA00071717"/>
    </source>
</evidence>
<dbReference type="OrthoDB" id="5857104at2759"/>
<dbReference type="CDD" id="cd17993">
    <property type="entry name" value="DEXHc_CHD1_2"/>
    <property type="match status" value="1"/>
</dbReference>